<proteinExistence type="predicted"/>
<gene>
    <name evidence="1" type="ORF">UFOVP1196_58</name>
</gene>
<name>A0A6J5R9S3_9CAUD</name>
<dbReference type="EMBL" id="LR797148">
    <property type="protein sequence ID" value="CAB4190428.1"/>
    <property type="molecule type" value="Genomic_DNA"/>
</dbReference>
<accession>A0A6J5R9S3</accession>
<reference evidence="1" key="1">
    <citation type="submission" date="2020-05" db="EMBL/GenBank/DDBJ databases">
        <authorList>
            <person name="Chiriac C."/>
            <person name="Salcher M."/>
            <person name="Ghai R."/>
            <person name="Kavagutti S V."/>
        </authorList>
    </citation>
    <scope>NUCLEOTIDE SEQUENCE</scope>
</reference>
<organism evidence="1">
    <name type="scientific">uncultured Caudovirales phage</name>
    <dbReference type="NCBI Taxonomy" id="2100421"/>
    <lineage>
        <taxon>Viruses</taxon>
        <taxon>Duplodnaviria</taxon>
        <taxon>Heunggongvirae</taxon>
        <taxon>Uroviricota</taxon>
        <taxon>Caudoviricetes</taxon>
        <taxon>Peduoviridae</taxon>
        <taxon>Maltschvirus</taxon>
        <taxon>Maltschvirus maltsch</taxon>
    </lineage>
</organism>
<evidence type="ECO:0000313" key="1">
    <source>
        <dbReference type="EMBL" id="CAB4190428.1"/>
    </source>
</evidence>
<protein>
    <submittedName>
        <fullName evidence="1">Uncharacterized protein</fullName>
    </submittedName>
</protein>
<sequence>MSYFLADETGYLRDFASGGGLSQMRSWATQPSQAGPIADFFTMGFTDAPTVLAEALESRLSLDGTVDGMRAELASTARTAAGLLIISDGTNDDPMVEGEE</sequence>